<dbReference type="Proteomes" id="UP001596065">
    <property type="component" value="Unassembled WGS sequence"/>
</dbReference>
<organism evidence="3 4">
    <name type="scientific">Streptomyces nogalater</name>
    <dbReference type="NCBI Taxonomy" id="38314"/>
    <lineage>
        <taxon>Bacteria</taxon>
        <taxon>Bacillati</taxon>
        <taxon>Actinomycetota</taxon>
        <taxon>Actinomycetes</taxon>
        <taxon>Kitasatosporales</taxon>
        <taxon>Streptomycetaceae</taxon>
        <taxon>Streptomyces</taxon>
    </lineage>
</organism>
<dbReference type="InterPro" id="IPR020845">
    <property type="entry name" value="AMP-binding_CS"/>
</dbReference>
<dbReference type="SUPFAM" id="SSF56801">
    <property type="entry name" value="Acetyl-CoA synthetase-like"/>
    <property type="match status" value="1"/>
</dbReference>
<dbReference type="InterPro" id="IPR000873">
    <property type="entry name" value="AMP-dep_synth/lig_dom"/>
</dbReference>
<keyword evidence="4" id="KW-1185">Reference proteome</keyword>
<dbReference type="InterPro" id="IPR025110">
    <property type="entry name" value="AMP-bd_C"/>
</dbReference>
<accession>A0ABW0WN14</accession>
<dbReference type="Gene3D" id="3.30.300.30">
    <property type="match status" value="1"/>
</dbReference>
<dbReference type="Gene3D" id="3.40.50.12780">
    <property type="entry name" value="N-terminal domain of ligase-like"/>
    <property type="match status" value="1"/>
</dbReference>
<dbReference type="InterPro" id="IPR042099">
    <property type="entry name" value="ANL_N_sf"/>
</dbReference>
<evidence type="ECO:0000259" key="2">
    <source>
        <dbReference type="Pfam" id="PF13193"/>
    </source>
</evidence>
<dbReference type="Pfam" id="PF00501">
    <property type="entry name" value="AMP-binding"/>
    <property type="match status" value="1"/>
</dbReference>
<feature type="domain" description="AMP-dependent synthetase/ligase" evidence="1">
    <location>
        <begin position="14"/>
        <end position="357"/>
    </location>
</feature>
<protein>
    <submittedName>
        <fullName evidence="3">Class I adenylate-forming enzyme family protein</fullName>
    </submittedName>
</protein>
<dbReference type="PANTHER" id="PTHR43767">
    <property type="entry name" value="LONG-CHAIN-FATTY-ACID--COA LIGASE"/>
    <property type="match status" value="1"/>
</dbReference>
<dbReference type="PANTHER" id="PTHR43767:SF1">
    <property type="entry name" value="NONRIBOSOMAL PEPTIDE SYNTHASE PES1 (EUROFUNG)-RELATED"/>
    <property type="match status" value="1"/>
</dbReference>
<reference evidence="4" key="1">
    <citation type="journal article" date="2019" name="Int. J. Syst. Evol. Microbiol.">
        <title>The Global Catalogue of Microorganisms (GCM) 10K type strain sequencing project: providing services to taxonomists for standard genome sequencing and annotation.</title>
        <authorList>
            <consortium name="The Broad Institute Genomics Platform"/>
            <consortium name="The Broad Institute Genome Sequencing Center for Infectious Disease"/>
            <person name="Wu L."/>
            <person name="Ma J."/>
        </authorList>
    </citation>
    <scope>NUCLEOTIDE SEQUENCE [LARGE SCALE GENOMIC DNA]</scope>
    <source>
        <strain evidence="4">KCTC 5701</strain>
    </source>
</reference>
<dbReference type="EMBL" id="JBHSOE010000050">
    <property type="protein sequence ID" value="MFC5658757.1"/>
    <property type="molecule type" value="Genomic_DNA"/>
</dbReference>
<name>A0ABW0WN14_STRNO</name>
<dbReference type="RefSeq" id="WP_344346574.1">
    <property type="nucleotide sequence ID" value="NZ_BAAASM010000004.1"/>
</dbReference>
<evidence type="ECO:0000259" key="1">
    <source>
        <dbReference type="Pfam" id="PF00501"/>
    </source>
</evidence>
<dbReference type="InterPro" id="IPR045851">
    <property type="entry name" value="AMP-bd_C_sf"/>
</dbReference>
<dbReference type="Pfam" id="PF13193">
    <property type="entry name" value="AMP-binding_C"/>
    <property type="match status" value="1"/>
</dbReference>
<evidence type="ECO:0000313" key="4">
    <source>
        <dbReference type="Proteomes" id="UP001596065"/>
    </source>
</evidence>
<proteinExistence type="predicted"/>
<dbReference type="InterPro" id="IPR050237">
    <property type="entry name" value="ATP-dep_AMP-bd_enzyme"/>
</dbReference>
<sequence>MERASTMIRVTDLLRRRAEHYPDRTALNIDGTDALSYGEWQRRVDRTAHGLLAAGVTKGHRIGLLYGGMDWTDYAVAYLAVLGAGATAVHLSDRLGEPEIERRLAECQAAGVIHSGSLRPPASFAGWTAEAAGLDSGDETPVDVPLAPEDIADVLYTSGTTGPAKAFTNPHGNLTYGRGPEGLLQFENPTPLLAPMPLGTTSSATTVAIIAVTSPSALVLAAVDDVERMAQLVSRHRIGSVMITPWIAMRMLAARLGERHDLGCVERVAIASAPLAPALSRALLKLFPAAELNTAYSQSEAVPAVVVNTFDPARPGTLGRAAPGTGLRIADALGTELPPGEVGEIQLRSAAPGRRYLDARRDAEVRIDGWIRTGDLGHLDEDGWLHLFDRGSDVLDSAGVPVSSVAVEAALYEHPAVREAAVVAAGSGPAAVVVLEDPAAAGDLPAFLAERLEPHQLPVLVETRESLPRGITGKVLKRILRRELADR</sequence>
<dbReference type="PROSITE" id="PS00455">
    <property type="entry name" value="AMP_BINDING"/>
    <property type="match status" value="1"/>
</dbReference>
<comment type="caution">
    <text evidence="3">The sequence shown here is derived from an EMBL/GenBank/DDBJ whole genome shotgun (WGS) entry which is preliminary data.</text>
</comment>
<evidence type="ECO:0000313" key="3">
    <source>
        <dbReference type="EMBL" id="MFC5658757.1"/>
    </source>
</evidence>
<gene>
    <name evidence="3" type="ORF">ACFP3J_25160</name>
</gene>
<feature type="domain" description="AMP-binding enzyme C-terminal" evidence="2">
    <location>
        <begin position="407"/>
        <end position="474"/>
    </location>
</feature>